<feature type="domain" description="GP-PDE" evidence="1">
    <location>
        <begin position="22"/>
        <end position="240"/>
    </location>
</feature>
<accession>A0A7G3GF94</accession>
<dbReference type="PANTHER" id="PTHR46211:SF14">
    <property type="entry name" value="GLYCEROPHOSPHODIESTER PHOSPHODIESTERASE"/>
    <property type="match status" value="1"/>
</dbReference>
<evidence type="ECO:0000259" key="1">
    <source>
        <dbReference type="PROSITE" id="PS51704"/>
    </source>
</evidence>
<dbReference type="InterPro" id="IPR017946">
    <property type="entry name" value="PLC-like_Pdiesterase_TIM-brl"/>
</dbReference>
<evidence type="ECO:0000313" key="2">
    <source>
        <dbReference type="EMBL" id="QBC45732.1"/>
    </source>
</evidence>
<dbReference type="EMBL" id="CP025781">
    <property type="protein sequence ID" value="QBC45732.1"/>
    <property type="molecule type" value="Genomic_DNA"/>
</dbReference>
<dbReference type="InterPro" id="IPR030395">
    <property type="entry name" value="GP_PDE_dom"/>
</dbReference>
<dbReference type="KEGG" id="ifl:C1H71_12450"/>
<reference evidence="2 3" key="1">
    <citation type="submission" date="2018-01" db="EMBL/GenBank/DDBJ databases">
        <title>Genome sequence of Iodobacter sp. strain PCH194 isolated from Indian Trans-Himalaya.</title>
        <authorList>
            <person name="Kumar V."/>
            <person name="Thakur V."/>
            <person name="Kumar S."/>
            <person name="Singh D."/>
        </authorList>
    </citation>
    <scope>NUCLEOTIDE SEQUENCE [LARGE SCALE GENOMIC DNA]</scope>
    <source>
        <strain evidence="2 3">PCH194</strain>
    </source>
</reference>
<organism evidence="2 3">
    <name type="scientific">Iodobacter fluviatilis</name>
    <dbReference type="NCBI Taxonomy" id="537"/>
    <lineage>
        <taxon>Bacteria</taxon>
        <taxon>Pseudomonadati</taxon>
        <taxon>Pseudomonadota</taxon>
        <taxon>Betaproteobacteria</taxon>
        <taxon>Neisseriales</taxon>
        <taxon>Chitinibacteraceae</taxon>
        <taxon>Iodobacter</taxon>
    </lineage>
</organism>
<dbReference type="CDD" id="cd08556">
    <property type="entry name" value="GDPD"/>
    <property type="match status" value="1"/>
</dbReference>
<dbReference type="AlphaFoldDB" id="A0A7G3GF94"/>
<dbReference type="GO" id="GO:0008081">
    <property type="term" value="F:phosphoric diester hydrolase activity"/>
    <property type="evidence" value="ECO:0007669"/>
    <property type="project" value="InterPro"/>
</dbReference>
<dbReference type="SUPFAM" id="SSF51695">
    <property type="entry name" value="PLC-like phosphodiesterases"/>
    <property type="match status" value="1"/>
</dbReference>
<dbReference type="Pfam" id="PF03009">
    <property type="entry name" value="GDPD"/>
    <property type="match status" value="1"/>
</dbReference>
<name>A0A7G3GF94_9NEIS</name>
<dbReference type="PROSITE" id="PS50007">
    <property type="entry name" value="PIPLC_X_DOMAIN"/>
    <property type="match status" value="1"/>
</dbReference>
<protein>
    <submittedName>
        <fullName evidence="2">Glycerophosphodiester phosphodiesterase</fullName>
    </submittedName>
</protein>
<dbReference type="PANTHER" id="PTHR46211">
    <property type="entry name" value="GLYCEROPHOSPHORYL DIESTER PHOSPHODIESTERASE"/>
    <property type="match status" value="1"/>
</dbReference>
<dbReference type="GO" id="GO:0006629">
    <property type="term" value="P:lipid metabolic process"/>
    <property type="evidence" value="ECO:0007669"/>
    <property type="project" value="InterPro"/>
</dbReference>
<evidence type="ECO:0000313" key="3">
    <source>
        <dbReference type="Proteomes" id="UP000515917"/>
    </source>
</evidence>
<keyword evidence="3" id="KW-1185">Reference proteome</keyword>
<gene>
    <name evidence="2" type="ORF">C1H71_12450</name>
</gene>
<dbReference type="PROSITE" id="PS51704">
    <property type="entry name" value="GP_PDE"/>
    <property type="match status" value="1"/>
</dbReference>
<proteinExistence type="predicted"/>
<sequence>MKHAPHPIIERLNFSKSVTHSMLQLAHRGLHRTAPENTLAAFALSLTAGFKGIETDVRLAADGEAILYHDRNAPNGIAVSALSRNELSHLTGYLVPTLAEALDAFPDAYWNIEIKTPSVLPSCINILKNYIDHCQLLVTSFRHEIIIDVAKELKIDCGLLIAHRPAQIHELLLCALPYPRLRAIVWDYEALDNELIQQSHAQGFNNFVYGAHTEAEHLICQAFPLQGIITDYPEFIGLMPPPARQ</sequence>
<dbReference type="Gene3D" id="3.20.20.190">
    <property type="entry name" value="Phosphatidylinositol (PI) phosphodiesterase"/>
    <property type="match status" value="1"/>
</dbReference>
<dbReference type="Proteomes" id="UP000515917">
    <property type="component" value="Chromosome"/>
</dbReference>